<sequence length="113" mass="12465">MTPRLASRIEVSGLIRRIEGQGGTGMVLAKGEGESGAILLVLSDRGAHKGFLERVLDVTGTYRWQPVGPQDIEDYQQVNAYIERRRRFDADSWVVELDVAGVERFAAEMTATG</sequence>
<reference evidence="1" key="1">
    <citation type="submission" date="2023-04" db="EMBL/GenBank/DDBJ databases">
        <title>Sphingomonas sp. MAHUQ-71 isolated from rice field.</title>
        <authorList>
            <person name="Huq M.A."/>
        </authorList>
    </citation>
    <scope>NUCLEOTIDE SEQUENCE</scope>
    <source>
        <strain evidence="1">MAHUQ-71</strain>
    </source>
</reference>
<name>A0ABT6N520_9SPHN</name>
<dbReference type="RefSeq" id="WP_281045562.1">
    <property type="nucleotide sequence ID" value="NZ_JARYGZ010000002.1"/>
</dbReference>
<evidence type="ECO:0000313" key="1">
    <source>
        <dbReference type="EMBL" id="MDH7640205.1"/>
    </source>
</evidence>
<dbReference type="Pfam" id="PF07372">
    <property type="entry name" value="DUF1491"/>
    <property type="match status" value="1"/>
</dbReference>
<organism evidence="1 2">
    <name type="scientific">Sphingomonas oryzagri</name>
    <dbReference type="NCBI Taxonomy" id="3042314"/>
    <lineage>
        <taxon>Bacteria</taxon>
        <taxon>Pseudomonadati</taxon>
        <taxon>Pseudomonadota</taxon>
        <taxon>Alphaproteobacteria</taxon>
        <taxon>Sphingomonadales</taxon>
        <taxon>Sphingomonadaceae</taxon>
        <taxon>Sphingomonas</taxon>
    </lineage>
</organism>
<keyword evidence="2" id="KW-1185">Reference proteome</keyword>
<dbReference type="Gene3D" id="3.40.1530.20">
    <property type="entry name" value="Protein of unknown function (DUF1491)"/>
    <property type="match status" value="1"/>
</dbReference>
<comment type="caution">
    <text evidence="1">The sequence shown here is derived from an EMBL/GenBank/DDBJ whole genome shotgun (WGS) entry which is preliminary data.</text>
</comment>
<dbReference type="Proteomes" id="UP001160625">
    <property type="component" value="Unassembled WGS sequence"/>
</dbReference>
<dbReference type="EMBL" id="JARYGZ010000002">
    <property type="protein sequence ID" value="MDH7640205.1"/>
    <property type="molecule type" value="Genomic_DNA"/>
</dbReference>
<evidence type="ECO:0000313" key="2">
    <source>
        <dbReference type="Proteomes" id="UP001160625"/>
    </source>
</evidence>
<gene>
    <name evidence="1" type="ORF">QGN17_15820</name>
</gene>
<proteinExistence type="predicted"/>
<dbReference type="InterPro" id="IPR009964">
    <property type="entry name" value="DUF1491"/>
</dbReference>
<accession>A0ABT6N520</accession>
<protein>
    <submittedName>
        <fullName evidence="1">DUF1491 family protein</fullName>
    </submittedName>
</protein>